<protein>
    <recommendedName>
        <fullName evidence="2">PCI domain-containing protein</fullName>
    </recommendedName>
</protein>
<keyword evidence="4" id="KW-1185">Reference proteome</keyword>
<dbReference type="InterPro" id="IPR045107">
    <property type="entry name" value="SAC3/GANP/THP3"/>
</dbReference>
<feature type="compositionally biased region" description="Basic residues" evidence="1">
    <location>
        <begin position="348"/>
        <end position="358"/>
    </location>
</feature>
<feature type="non-terminal residue" evidence="3">
    <location>
        <position position="1"/>
    </location>
</feature>
<evidence type="ECO:0000313" key="3">
    <source>
        <dbReference type="EMBL" id="KAJ9589116.1"/>
    </source>
</evidence>
<feature type="compositionally biased region" description="Pro residues" evidence="1">
    <location>
        <begin position="89"/>
        <end position="117"/>
    </location>
</feature>
<dbReference type="Gene3D" id="1.25.40.990">
    <property type="match status" value="1"/>
</dbReference>
<dbReference type="FunFam" id="1.25.40.990:FF:000010">
    <property type="entry name" value="Leukocyte receptor cluster member"/>
    <property type="match status" value="1"/>
</dbReference>
<feature type="compositionally biased region" description="Polar residues" evidence="1">
    <location>
        <begin position="137"/>
        <end position="147"/>
    </location>
</feature>
<dbReference type="PANTHER" id="PTHR12436:SF4">
    <property type="entry name" value="LEUKOCYTE RECEPTOR CLUSTER MEMBER 8"/>
    <property type="match status" value="1"/>
</dbReference>
<evidence type="ECO:0000313" key="4">
    <source>
        <dbReference type="Proteomes" id="UP001233999"/>
    </source>
</evidence>
<comment type="caution">
    <text evidence="3">The sequence shown here is derived from an EMBL/GenBank/DDBJ whole genome shotgun (WGS) entry which is preliminary data.</text>
</comment>
<feature type="region of interest" description="Disordered" evidence="1">
    <location>
        <begin position="37"/>
        <end position="178"/>
    </location>
</feature>
<feature type="compositionally biased region" description="Gly residues" evidence="1">
    <location>
        <begin position="47"/>
        <end position="57"/>
    </location>
</feature>
<feature type="compositionally biased region" description="Low complexity" evidence="1">
    <location>
        <begin position="37"/>
        <end position="46"/>
    </location>
</feature>
<feature type="region of interest" description="Disordered" evidence="1">
    <location>
        <begin position="248"/>
        <end position="367"/>
    </location>
</feature>
<dbReference type="InterPro" id="IPR000717">
    <property type="entry name" value="PCI_dom"/>
</dbReference>
<feature type="compositionally biased region" description="Polar residues" evidence="1">
    <location>
        <begin position="156"/>
        <end position="174"/>
    </location>
</feature>
<dbReference type="GO" id="GO:0005634">
    <property type="term" value="C:nucleus"/>
    <property type="evidence" value="ECO:0007669"/>
    <property type="project" value="TreeGrafter"/>
</dbReference>
<reference evidence="3" key="2">
    <citation type="submission" date="2023-05" db="EMBL/GenBank/DDBJ databases">
        <authorList>
            <person name="Fouks B."/>
        </authorList>
    </citation>
    <scope>NUCLEOTIDE SEQUENCE</scope>
    <source>
        <strain evidence="3">Stay&amp;Tobe</strain>
        <tissue evidence="3">Testes</tissue>
    </source>
</reference>
<dbReference type="InterPro" id="IPR005062">
    <property type="entry name" value="SAC3/GANP/THP3_conserved"/>
</dbReference>
<name>A0AAD7ZYQ4_DIPPU</name>
<feature type="compositionally biased region" description="Low complexity" evidence="1">
    <location>
        <begin position="248"/>
        <end position="258"/>
    </location>
</feature>
<evidence type="ECO:0000259" key="2">
    <source>
        <dbReference type="PROSITE" id="PS50250"/>
    </source>
</evidence>
<proteinExistence type="predicted"/>
<feature type="compositionally biased region" description="Low complexity" evidence="1">
    <location>
        <begin position="67"/>
        <end position="76"/>
    </location>
</feature>
<feature type="domain" description="PCI" evidence="2">
    <location>
        <begin position="527"/>
        <end position="695"/>
    </location>
</feature>
<feature type="region of interest" description="Disordered" evidence="1">
    <location>
        <begin position="389"/>
        <end position="410"/>
    </location>
</feature>
<dbReference type="Proteomes" id="UP001233999">
    <property type="component" value="Unassembled WGS sequence"/>
</dbReference>
<dbReference type="EMBL" id="JASPKZ010005275">
    <property type="protein sequence ID" value="KAJ9589116.1"/>
    <property type="molecule type" value="Genomic_DNA"/>
</dbReference>
<reference evidence="3" key="1">
    <citation type="journal article" date="2023" name="IScience">
        <title>Live-bearing cockroach genome reveals convergent evolutionary mechanisms linked to viviparity in insects and beyond.</title>
        <authorList>
            <person name="Fouks B."/>
            <person name="Harrison M.C."/>
            <person name="Mikhailova A.A."/>
            <person name="Marchal E."/>
            <person name="English S."/>
            <person name="Carruthers M."/>
            <person name="Jennings E.C."/>
            <person name="Chiamaka E.L."/>
            <person name="Frigard R.A."/>
            <person name="Pippel M."/>
            <person name="Attardo G.M."/>
            <person name="Benoit J.B."/>
            <person name="Bornberg-Bauer E."/>
            <person name="Tobe S.S."/>
        </authorList>
    </citation>
    <scope>NUCLEOTIDE SEQUENCE</scope>
    <source>
        <strain evidence="3">Stay&amp;Tobe</strain>
    </source>
</reference>
<accession>A0AAD7ZYQ4</accession>
<dbReference type="Pfam" id="PF03399">
    <property type="entry name" value="SAC3_GANP"/>
    <property type="match status" value="1"/>
</dbReference>
<dbReference type="PANTHER" id="PTHR12436">
    <property type="entry name" value="80 KDA MCM3-ASSOCIATED PROTEIN"/>
    <property type="match status" value="1"/>
</dbReference>
<evidence type="ECO:0000256" key="1">
    <source>
        <dbReference type="SAM" id="MobiDB-lite"/>
    </source>
</evidence>
<gene>
    <name evidence="3" type="ORF">L9F63_017575</name>
</gene>
<dbReference type="PROSITE" id="PS50250">
    <property type="entry name" value="PCI"/>
    <property type="match status" value="1"/>
</dbReference>
<organism evidence="3 4">
    <name type="scientific">Diploptera punctata</name>
    <name type="common">Pacific beetle cockroach</name>
    <dbReference type="NCBI Taxonomy" id="6984"/>
    <lineage>
        <taxon>Eukaryota</taxon>
        <taxon>Metazoa</taxon>
        <taxon>Ecdysozoa</taxon>
        <taxon>Arthropoda</taxon>
        <taxon>Hexapoda</taxon>
        <taxon>Insecta</taxon>
        <taxon>Pterygota</taxon>
        <taxon>Neoptera</taxon>
        <taxon>Polyneoptera</taxon>
        <taxon>Dictyoptera</taxon>
        <taxon>Blattodea</taxon>
        <taxon>Blaberoidea</taxon>
        <taxon>Blaberidae</taxon>
        <taxon>Diplopterinae</taxon>
        <taxon>Diploptera</taxon>
    </lineage>
</organism>
<feature type="compositionally biased region" description="Low complexity" evidence="1">
    <location>
        <begin position="392"/>
        <end position="403"/>
    </location>
</feature>
<feature type="compositionally biased region" description="Basic residues" evidence="1">
    <location>
        <begin position="287"/>
        <end position="304"/>
    </location>
</feature>
<sequence>IYSRGNRCRFSNLLSSPSRSYNPIKFNLANKKTGLGFKPFNNNNNNAGGGGGGGGGGNKKKRKKNKNNQFNNSFNNSMGVNSAMFMHHPPLPPTEAPPPFPPLPPLPQEPAPAPPSEDPPEDEPMDTTQIVKPAEPNTETPFSVTTKTLEERASAAVSNSQTQQKTSTPNSAPFNPSGDWPESLKNYVNRCYAKCVENVDKDQVEIILKGKITRAANEGSLWIKNWDTEPLPSIHSERKFIEIKKTYSSSSPDLSCSSTPAQKQQTGGRGKKSGLSAAMGSRLGARGYRRRSRSRTRSRSRSHSRSPSLNRSRRNRSRSSDSSRSPIRRRRTRSDSSSSSDENFKPLKLTKNRGKARQNNKGSKSHFYSEFGNIGEELGNSERLQQRAARFSSSNLKSTANSSPLVTPQRRKKPLSLVTTINNISVQEDVSGDIDWSEFHVVGTCQDLEKPYLRLTSAPDASIVRPLEVLKNSVKKVKERWIETHDYHYVCDQMKSIRQDLTVQGIRDDFTVEIYETHARIALEKGDHEEFNQCQTQLKMLYSEIGGANKLEFTAYRILYYIFTKNTLDLTTILASLTPEDKNDDCVRHALAVRSAWWLGNYHRLFRLYREAPRMAGYLVDWFVDRERKKFSDVFLLNILKVYRPLLPVSFVVQELAFESDEKCLEFLSPFDLTFADIQRTKIDCKSSVAVLNNI</sequence>
<dbReference type="AlphaFoldDB" id="A0AAD7ZYQ4"/>